<reference evidence="2" key="1">
    <citation type="submission" date="2009-02" db="EMBL/GenBank/DDBJ databases">
        <title>The Genome Sequence of Ajellomyces capsulatus strain G186AR.</title>
        <authorList>
            <consortium name="The Broad Institute Genome Sequencing Platform"/>
            <person name="Champion M."/>
            <person name="Cuomo C."/>
            <person name="Ma L.-J."/>
            <person name="Henn M.R."/>
            <person name="Sil A."/>
            <person name="Goldman B."/>
            <person name="Young S.K."/>
            <person name="Kodira C.D."/>
            <person name="Zeng Q."/>
            <person name="Koehrsen M."/>
            <person name="Alvarado L."/>
            <person name="Berlin A."/>
            <person name="Borenstein D."/>
            <person name="Chen Z."/>
            <person name="Engels R."/>
            <person name="Freedman E."/>
            <person name="Gellesch M."/>
            <person name="Goldberg J."/>
            <person name="Griggs A."/>
            <person name="Gujja S."/>
            <person name="Heiman D."/>
            <person name="Hepburn T."/>
            <person name="Howarth C."/>
            <person name="Jen D."/>
            <person name="Larson L."/>
            <person name="Lewis B."/>
            <person name="Mehta T."/>
            <person name="Park D."/>
            <person name="Pearson M."/>
            <person name="Roberts A."/>
            <person name="Saif S."/>
            <person name="Shea T."/>
            <person name="Shenoy N."/>
            <person name="Sisk P."/>
            <person name="Stolte C."/>
            <person name="Sykes S."/>
            <person name="Walk T."/>
            <person name="White J."/>
            <person name="Yandava C."/>
            <person name="Klein B."/>
            <person name="McEwen J.G."/>
            <person name="Puccia R."/>
            <person name="Goldman G.H."/>
            <person name="Felipe M.S."/>
            <person name="Nino-Vega G."/>
            <person name="San-Blas G."/>
            <person name="Taylor J."/>
            <person name="Mendoza L."/>
            <person name="Galagan J."/>
            <person name="Nusbaum C."/>
            <person name="Birren B."/>
        </authorList>
    </citation>
    <scope>NUCLEOTIDE SEQUENCE</scope>
    <source>
        <strain evidence="2">G186AR</strain>
    </source>
</reference>
<proteinExistence type="predicted"/>
<feature type="region of interest" description="Disordered" evidence="1">
    <location>
        <begin position="64"/>
        <end position="89"/>
    </location>
</feature>
<dbReference type="InParanoid" id="C0NZQ9"/>
<gene>
    <name evidence="2" type="ORF">HCBG_08639</name>
</gene>
<accession>C0NZQ9</accession>
<dbReference type="HOGENOM" id="CLU_1937515_0_0_1"/>
<protein>
    <submittedName>
        <fullName evidence="2">Uncharacterized protein</fullName>
    </submittedName>
</protein>
<dbReference type="Proteomes" id="UP000001631">
    <property type="component" value="Unassembled WGS sequence"/>
</dbReference>
<keyword evidence="3" id="KW-1185">Reference proteome</keyword>
<organism evidence="2 3">
    <name type="scientific">Ajellomyces capsulatus (strain G186AR / H82 / ATCC MYA-2454 / RMSCC 2432)</name>
    <name type="common">Darling's disease fungus</name>
    <name type="synonym">Histoplasma capsulatum</name>
    <dbReference type="NCBI Taxonomy" id="447093"/>
    <lineage>
        <taxon>Eukaryota</taxon>
        <taxon>Fungi</taxon>
        <taxon>Dikarya</taxon>
        <taxon>Ascomycota</taxon>
        <taxon>Pezizomycotina</taxon>
        <taxon>Eurotiomycetes</taxon>
        <taxon>Eurotiomycetidae</taxon>
        <taxon>Onygenales</taxon>
        <taxon>Ajellomycetaceae</taxon>
        <taxon>Histoplasma</taxon>
    </lineage>
</organism>
<sequence>MYQPPATRLPGNLSNSSCPSSVISKHRQQIIVTPTGHEGREYGFGDTSAGTDMEVVSSFVSTSMSLKSRERLGEPGHQQGRTQKTRNCAGGGLLSAQNALIMDKQTGSILRLGYQGGFQDRARPVQARCS</sequence>
<dbReference type="GeneID" id="69041655"/>
<evidence type="ECO:0000256" key="1">
    <source>
        <dbReference type="SAM" id="MobiDB-lite"/>
    </source>
</evidence>
<dbReference type="RefSeq" id="XP_045283480.1">
    <property type="nucleotide sequence ID" value="XM_045435688.1"/>
</dbReference>
<dbReference type="EMBL" id="GG663379">
    <property type="protein sequence ID" value="EEH02999.1"/>
    <property type="molecule type" value="Genomic_DNA"/>
</dbReference>
<evidence type="ECO:0000313" key="3">
    <source>
        <dbReference type="Proteomes" id="UP000001631"/>
    </source>
</evidence>
<feature type="region of interest" description="Disordered" evidence="1">
    <location>
        <begin position="1"/>
        <end position="20"/>
    </location>
</feature>
<dbReference type="AlphaFoldDB" id="C0NZQ9"/>
<name>C0NZQ9_AJECG</name>
<evidence type="ECO:0000313" key="2">
    <source>
        <dbReference type="EMBL" id="EEH02999.1"/>
    </source>
</evidence>